<dbReference type="AlphaFoldDB" id="A0A2V1D001"/>
<dbReference type="OrthoDB" id="3792952at2759"/>
<sequence>MICVENKTSAHVEEQEQRSNSADGASHSVVHVKKRQEAESLPHGSSVSSDWRATYRRWFEETKYWAGKKADLECNIEPWFHSRWQQEKKYWRNKKSYSEGHAPWFLPWSQSRNIRRRHSNSGFKYPHTEESKSTNRIWWIGRRRSIGSRPEAAGESQGSSNLKLIVPEGSEPPFTRRSRTLACIQPWMSSKASGSKISQSASKLFKQYVKAVVQFTPRSLTKQSDVLNAFQGILNHFGRLMGAEFVFGLPLAFFDDALLWKHVDDWLSDWFNPWGEYADGKRHRDYKRTRRSVFIYDTKGLKQYEQRIKAREGKGCIRRYDIFEDCAGLPTWSWAGWQGAVDYYGSLSTESELKGKIIWPWKAEYTPPNIPMVTPQQCVLQVEAWIASIDLTHLQWLKFPDIFLGWPVEDGNRVRNGVVPCILLSTDIKRQFGIHDGEIIYNIMIVGRDSAQGTLYRRGIAQLFPEDWEEFKPTKEWIALR</sequence>
<dbReference type="STRING" id="97972.A0A2V1D001"/>
<evidence type="ECO:0008006" key="4">
    <source>
        <dbReference type="Google" id="ProtNLM"/>
    </source>
</evidence>
<dbReference type="PANTHER" id="PTHR33112:SF16">
    <property type="entry name" value="HETEROKARYON INCOMPATIBILITY DOMAIN-CONTAINING PROTEIN"/>
    <property type="match status" value="1"/>
</dbReference>
<organism evidence="2 3">
    <name type="scientific">Periconia macrospinosa</name>
    <dbReference type="NCBI Taxonomy" id="97972"/>
    <lineage>
        <taxon>Eukaryota</taxon>
        <taxon>Fungi</taxon>
        <taxon>Dikarya</taxon>
        <taxon>Ascomycota</taxon>
        <taxon>Pezizomycotina</taxon>
        <taxon>Dothideomycetes</taxon>
        <taxon>Pleosporomycetidae</taxon>
        <taxon>Pleosporales</taxon>
        <taxon>Massarineae</taxon>
        <taxon>Periconiaceae</taxon>
        <taxon>Periconia</taxon>
    </lineage>
</organism>
<dbReference type="PANTHER" id="PTHR33112">
    <property type="entry name" value="DOMAIN PROTEIN, PUTATIVE-RELATED"/>
    <property type="match status" value="1"/>
</dbReference>
<accession>A0A2V1D001</accession>
<evidence type="ECO:0000256" key="1">
    <source>
        <dbReference type="SAM" id="MobiDB-lite"/>
    </source>
</evidence>
<name>A0A2V1D001_9PLEO</name>
<feature type="compositionally biased region" description="Basic and acidic residues" evidence="1">
    <location>
        <begin position="8"/>
        <end position="17"/>
    </location>
</feature>
<keyword evidence="3" id="KW-1185">Reference proteome</keyword>
<dbReference type="EMBL" id="KZ806028">
    <property type="protein sequence ID" value="PVH90939.1"/>
    <property type="molecule type" value="Genomic_DNA"/>
</dbReference>
<evidence type="ECO:0000313" key="3">
    <source>
        <dbReference type="Proteomes" id="UP000244855"/>
    </source>
</evidence>
<protein>
    <recommendedName>
        <fullName evidence="4">Heterokaryon incompatibility domain-containing protein</fullName>
    </recommendedName>
</protein>
<proteinExistence type="predicted"/>
<evidence type="ECO:0000313" key="2">
    <source>
        <dbReference type="EMBL" id="PVH90939.1"/>
    </source>
</evidence>
<feature type="region of interest" description="Disordered" evidence="1">
    <location>
        <begin position="1"/>
        <end position="48"/>
    </location>
</feature>
<reference evidence="2 3" key="1">
    <citation type="journal article" date="2018" name="Sci. Rep.">
        <title>Comparative genomics provides insights into the lifestyle and reveals functional heterogeneity of dark septate endophytic fungi.</title>
        <authorList>
            <person name="Knapp D.G."/>
            <person name="Nemeth J.B."/>
            <person name="Barry K."/>
            <person name="Hainaut M."/>
            <person name="Henrissat B."/>
            <person name="Johnson J."/>
            <person name="Kuo A."/>
            <person name="Lim J.H.P."/>
            <person name="Lipzen A."/>
            <person name="Nolan M."/>
            <person name="Ohm R.A."/>
            <person name="Tamas L."/>
            <person name="Grigoriev I.V."/>
            <person name="Spatafora J.W."/>
            <person name="Nagy L.G."/>
            <person name="Kovacs G.M."/>
        </authorList>
    </citation>
    <scope>NUCLEOTIDE SEQUENCE [LARGE SCALE GENOMIC DNA]</scope>
    <source>
        <strain evidence="2 3">DSE2036</strain>
    </source>
</reference>
<dbReference type="Proteomes" id="UP000244855">
    <property type="component" value="Unassembled WGS sequence"/>
</dbReference>
<gene>
    <name evidence="2" type="ORF">DM02DRAFT_664507</name>
</gene>